<evidence type="ECO:0000313" key="7">
    <source>
        <dbReference type="Proteomes" id="UP000484076"/>
    </source>
</evidence>
<organism evidence="6 7">
    <name type="scientific">Fertoeibacter niger</name>
    <dbReference type="NCBI Taxonomy" id="2656921"/>
    <lineage>
        <taxon>Bacteria</taxon>
        <taxon>Pseudomonadati</taxon>
        <taxon>Pseudomonadota</taxon>
        <taxon>Alphaproteobacteria</taxon>
        <taxon>Rhodobacterales</taxon>
        <taxon>Paracoccaceae</taxon>
        <taxon>Fertoeibacter</taxon>
    </lineage>
</organism>
<gene>
    <name evidence="6" type="ORF">GEU84_011320</name>
</gene>
<dbReference type="CDD" id="cd08474">
    <property type="entry name" value="PBP2_CrgA_like_5"/>
    <property type="match status" value="1"/>
</dbReference>
<dbReference type="Proteomes" id="UP000484076">
    <property type="component" value="Unassembled WGS sequence"/>
</dbReference>
<dbReference type="PANTHER" id="PTHR30537:SF1">
    <property type="entry name" value="HTH-TYPE TRANSCRIPTIONAL REGULATOR PGRR"/>
    <property type="match status" value="1"/>
</dbReference>
<comment type="caution">
    <text evidence="6">The sequence shown here is derived from an EMBL/GenBank/DDBJ whole genome shotgun (WGS) entry which is preliminary data.</text>
</comment>
<comment type="similarity">
    <text evidence="1">Belongs to the LysR transcriptional regulatory family.</text>
</comment>
<keyword evidence="7" id="KW-1185">Reference proteome</keyword>
<dbReference type="PROSITE" id="PS50931">
    <property type="entry name" value="HTH_LYSR"/>
    <property type="match status" value="1"/>
</dbReference>
<dbReference type="SUPFAM" id="SSF53850">
    <property type="entry name" value="Periplasmic binding protein-like II"/>
    <property type="match status" value="1"/>
</dbReference>
<dbReference type="InterPro" id="IPR005119">
    <property type="entry name" value="LysR_subst-bd"/>
</dbReference>
<evidence type="ECO:0000256" key="1">
    <source>
        <dbReference type="ARBA" id="ARBA00009437"/>
    </source>
</evidence>
<dbReference type="AlphaFoldDB" id="A0A8X8H3M7"/>
<protein>
    <submittedName>
        <fullName evidence="6">LysR family transcriptional regulator</fullName>
    </submittedName>
</protein>
<dbReference type="InterPro" id="IPR036388">
    <property type="entry name" value="WH-like_DNA-bd_sf"/>
</dbReference>
<dbReference type="PANTHER" id="PTHR30537">
    <property type="entry name" value="HTH-TYPE TRANSCRIPTIONAL REGULATOR"/>
    <property type="match status" value="1"/>
</dbReference>
<dbReference type="GO" id="GO:0003700">
    <property type="term" value="F:DNA-binding transcription factor activity"/>
    <property type="evidence" value="ECO:0007669"/>
    <property type="project" value="InterPro"/>
</dbReference>
<evidence type="ECO:0000259" key="5">
    <source>
        <dbReference type="PROSITE" id="PS50931"/>
    </source>
</evidence>
<dbReference type="EMBL" id="WHUT02000006">
    <property type="protein sequence ID" value="NUB44978.1"/>
    <property type="molecule type" value="Genomic_DNA"/>
</dbReference>
<dbReference type="InterPro" id="IPR000847">
    <property type="entry name" value="LysR_HTH_N"/>
</dbReference>
<accession>A0A8X8H3M7</accession>
<evidence type="ECO:0000256" key="2">
    <source>
        <dbReference type="ARBA" id="ARBA00023015"/>
    </source>
</evidence>
<reference evidence="6" key="1">
    <citation type="submission" date="2020-05" db="EMBL/GenBank/DDBJ databases">
        <title>Fertoebacter nigrum gen. nov., sp. nov., a new member of the family Rhodobacteraceae.</title>
        <authorList>
            <person name="Szuroczki S."/>
            <person name="Abbaszade G."/>
            <person name="Buni D."/>
            <person name="Schumann P."/>
            <person name="Toth E."/>
        </authorList>
    </citation>
    <scope>NUCLEOTIDE SEQUENCE</scope>
    <source>
        <strain evidence="6">RG-N-1a</strain>
    </source>
</reference>
<name>A0A8X8H3M7_9RHOB</name>
<dbReference type="Pfam" id="PF00126">
    <property type="entry name" value="HTH_1"/>
    <property type="match status" value="1"/>
</dbReference>
<dbReference type="GO" id="GO:0043565">
    <property type="term" value="F:sequence-specific DNA binding"/>
    <property type="evidence" value="ECO:0007669"/>
    <property type="project" value="TreeGrafter"/>
</dbReference>
<dbReference type="Gene3D" id="1.10.10.10">
    <property type="entry name" value="Winged helix-like DNA-binding domain superfamily/Winged helix DNA-binding domain"/>
    <property type="match status" value="1"/>
</dbReference>
<dbReference type="InterPro" id="IPR036390">
    <property type="entry name" value="WH_DNA-bd_sf"/>
</dbReference>
<evidence type="ECO:0000256" key="4">
    <source>
        <dbReference type="ARBA" id="ARBA00023163"/>
    </source>
</evidence>
<keyword evidence="3" id="KW-0238">DNA-binding</keyword>
<feature type="domain" description="HTH lysR-type" evidence="5">
    <location>
        <begin position="7"/>
        <end position="64"/>
    </location>
</feature>
<evidence type="ECO:0000313" key="6">
    <source>
        <dbReference type="EMBL" id="NUB44978.1"/>
    </source>
</evidence>
<dbReference type="SUPFAM" id="SSF46785">
    <property type="entry name" value="Winged helix' DNA-binding domain"/>
    <property type="match status" value="1"/>
</dbReference>
<dbReference type="PRINTS" id="PR00039">
    <property type="entry name" value="HTHLYSR"/>
</dbReference>
<dbReference type="FunFam" id="1.10.10.10:FF:000001">
    <property type="entry name" value="LysR family transcriptional regulator"/>
    <property type="match status" value="1"/>
</dbReference>
<evidence type="ECO:0000256" key="3">
    <source>
        <dbReference type="ARBA" id="ARBA00023125"/>
    </source>
</evidence>
<dbReference type="Gene3D" id="3.40.190.290">
    <property type="match status" value="1"/>
</dbReference>
<dbReference type="Pfam" id="PF03466">
    <property type="entry name" value="LysR_substrate"/>
    <property type="match status" value="1"/>
</dbReference>
<sequence>MTNLHNVSLDDLKAFATVARHRNFRRAAMELSVSPSAISQMVRRLEDQLGIALLNRSTRSVSPTAAGERLSEQVLTTFDVVLAALNEVTTFKDKPTGLVRINAPRPVAHLILAPLITQFMRAEPGVSVELTADDALIDIVEQRFDAGVRFGESLRKDVIAARLGGPQRMLILAAPSYLEAHGHPTSIEELMRHNLIRHRFPGGKVFDWELEHQGRTISVTPTGTLTVNDPHVAIRAVLDGAGLSFEFEGYASEAMVQGRIVSVMQDWCPWFPAPYIYFPSKDNMSAAVRAFVDFVRAAAVRLPAQ</sequence>
<keyword evidence="4" id="KW-0804">Transcription</keyword>
<dbReference type="RefSeq" id="WP_152825437.1">
    <property type="nucleotide sequence ID" value="NZ_WHUT02000006.1"/>
</dbReference>
<keyword evidence="2" id="KW-0805">Transcription regulation</keyword>
<dbReference type="GO" id="GO:0006351">
    <property type="term" value="P:DNA-templated transcription"/>
    <property type="evidence" value="ECO:0007669"/>
    <property type="project" value="TreeGrafter"/>
</dbReference>
<dbReference type="InterPro" id="IPR058163">
    <property type="entry name" value="LysR-type_TF_proteobact-type"/>
</dbReference>
<proteinExistence type="inferred from homology"/>